<dbReference type="AlphaFoldDB" id="A0A388M230"/>
<accession>A0A388M230</accession>
<name>A0A388M230_CHABU</name>
<gene>
    <name evidence="2" type="ORF">CBR_g48034</name>
</gene>
<protein>
    <submittedName>
        <fullName evidence="2">Uncharacterized protein</fullName>
    </submittedName>
</protein>
<comment type="caution">
    <text evidence="2">The sequence shown here is derived from an EMBL/GenBank/DDBJ whole genome shotgun (WGS) entry which is preliminary data.</text>
</comment>
<reference evidence="2 3" key="1">
    <citation type="journal article" date="2018" name="Cell">
        <title>The Chara Genome: Secondary Complexity and Implications for Plant Terrestrialization.</title>
        <authorList>
            <person name="Nishiyama T."/>
            <person name="Sakayama H."/>
            <person name="Vries J.D."/>
            <person name="Buschmann H."/>
            <person name="Saint-Marcoux D."/>
            <person name="Ullrich K.K."/>
            <person name="Haas F.B."/>
            <person name="Vanderstraeten L."/>
            <person name="Becker D."/>
            <person name="Lang D."/>
            <person name="Vosolsobe S."/>
            <person name="Rombauts S."/>
            <person name="Wilhelmsson P.K.I."/>
            <person name="Janitza P."/>
            <person name="Kern R."/>
            <person name="Heyl A."/>
            <person name="Rumpler F."/>
            <person name="Villalobos L.I.A.C."/>
            <person name="Clay J.M."/>
            <person name="Skokan R."/>
            <person name="Toyoda A."/>
            <person name="Suzuki Y."/>
            <person name="Kagoshima H."/>
            <person name="Schijlen E."/>
            <person name="Tajeshwar N."/>
            <person name="Catarino B."/>
            <person name="Hetherington A.J."/>
            <person name="Saltykova A."/>
            <person name="Bonnot C."/>
            <person name="Breuninger H."/>
            <person name="Symeonidi A."/>
            <person name="Radhakrishnan G.V."/>
            <person name="Van Nieuwerburgh F."/>
            <person name="Deforce D."/>
            <person name="Chang C."/>
            <person name="Karol K.G."/>
            <person name="Hedrich R."/>
            <person name="Ulvskov P."/>
            <person name="Glockner G."/>
            <person name="Delwiche C.F."/>
            <person name="Petrasek J."/>
            <person name="Van de Peer Y."/>
            <person name="Friml J."/>
            <person name="Beilby M."/>
            <person name="Dolan L."/>
            <person name="Kohara Y."/>
            <person name="Sugano S."/>
            <person name="Fujiyama A."/>
            <person name="Delaux P.-M."/>
            <person name="Quint M."/>
            <person name="TheiBen G."/>
            <person name="Hagemann M."/>
            <person name="Harholt J."/>
            <person name="Dunand C."/>
            <person name="Zachgo S."/>
            <person name="Langdale J."/>
            <person name="Maumus F."/>
            <person name="Straeten D.V.D."/>
            <person name="Gould S.B."/>
            <person name="Rensing S.A."/>
        </authorList>
    </citation>
    <scope>NUCLEOTIDE SEQUENCE [LARGE SCALE GENOMIC DNA]</scope>
    <source>
        <strain evidence="2 3">S276</strain>
    </source>
</reference>
<keyword evidence="3" id="KW-1185">Reference proteome</keyword>
<feature type="region of interest" description="Disordered" evidence="1">
    <location>
        <begin position="158"/>
        <end position="212"/>
    </location>
</feature>
<evidence type="ECO:0000313" key="2">
    <source>
        <dbReference type="EMBL" id="GBG88565.1"/>
    </source>
</evidence>
<dbReference type="Proteomes" id="UP000265515">
    <property type="component" value="Unassembled WGS sequence"/>
</dbReference>
<sequence>MATPLKCLAEGKGIFHENALPILDNSQLHLLVELGQPQPQVLLVIELRDVLEEREFLREMMTEKRQHEALKKEVEDKRRFKEHVRLETARHAKSTKAELMALLERQFMMCREEVRREEFRSPASCNPRRRAQNWDDELDNEDLDDEIRRLLSLRERGHKGKATATADGVRFRQPTFDNQDGSVDENRTRAETSRDGEERTRPKIPAGSGPEGLLQFVLDQRQELSTMKPEQLKRILH</sequence>
<dbReference type="Gramene" id="GBG88565">
    <property type="protein sequence ID" value="GBG88565"/>
    <property type="gene ID" value="CBR_g48034"/>
</dbReference>
<evidence type="ECO:0000256" key="1">
    <source>
        <dbReference type="SAM" id="MobiDB-lite"/>
    </source>
</evidence>
<dbReference type="EMBL" id="BFEA01000681">
    <property type="protein sequence ID" value="GBG88565.1"/>
    <property type="molecule type" value="Genomic_DNA"/>
</dbReference>
<proteinExistence type="predicted"/>
<feature type="compositionally biased region" description="Basic and acidic residues" evidence="1">
    <location>
        <begin position="184"/>
        <end position="201"/>
    </location>
</feature>
<evidence type="ECO:0000313" key="3">
    <source>
        <dbReference type="Proteomes" id="UP000265515"/>
    </source>
</evidence>
<organism evidence="2 3">
    <name type="scientific">Chara braunii</name>
    <name type="common">Braun's stonewort</name>
    <dbReference type="NCBI Taxonomy" id="69332"/>
    <lineage>
        <taxon>Eukaryota</taxon>
        <taxon>Viridiplantae</taxon>
        <taxon>Streptophyta</taxon>
        <taxon>Charophyceae</taxon>
        <taxon>Charales</taxon>
        <taxon>Characeae</taxon>
        <taxon>Chara</taxon>
    </lineage>
</organism>